<comment type="caution">
    <text evidence="2">The sequence shown here is derived from an EMBL/GenBank/DDBJ whole genome shotgun (WGS) entry which is preliminary data.</text>
</comment>
<sequence>MLKQEMPVATHPRNAVQRRSWILGLTSLLFILLQSACTALMAVSGLRLLIGIGSLAAATTGLRLIASIHGEAIRIPMELLAVAGSLINLYAIWRVRSLRARPSSQWRVGPVTPEKKRSELIQIGLAVLTLLLVCVEWAFHLRLHASI</sequence>
<feature type="transmembrane region" description="Helical" evidence="1">
    <location>
        <begin position="120"/>
        <end position="139"/>
    </location>
</feature>
<dbReference type="Proteomes" id="UP000540989">
    <property type="component" value="Unassembled WGS sequence"/>
</dbReference>
<feature type="transmembrane region" description="Helical" evidence="1">
    <location>
        <begin position="48"/>
        <end position="66"/>
    </location>
</feature>
<feature type="transmembrane region" description="Helical" evidence="1">
    <location>
        <begin position="21"/>
        <end position="42"/>
    </location>
</feature>
<organism evidence="2 3">
    <name type="scientific">Granulicella aggregans</name>
    <dbReference type="NCBI Taxonomy" id="474949"/>
    <lineage>
        <taxon>Bacteria</taxon>
        <taxon>Pseudomonadati</taxon>
        <taxon>Acidobacteriota</taxon>
        <taxon>Terriglobia</taxon>
        <taxon>Terriglobales</taxon>
        <taxon>Acidobacteriaceae</taxon>
        <taxon>Granulicella</taxon>
    </lineage>
</organism>
<reference evidence="2 3" key="1">
    <citation type="submission" date="2020-08" db="EMBL/GenBank/DDBJ databases">
        <title>Genomic Encyclopedia of Type Strains, Phase IV (KMG-V): Genome sequencing to study the core and pangenomes of soil and plant-associated prokaryotes.</title>
        <authorList>
            <person name="Whitman W."/>
        </authorList>
    </citation>
    <scope>NUCLEOTIDE SEQUENCE [LARGE SCALE GENOMIC DNA]</scope>
    <source>
        <strain evidence="2 3">M8UP14</strain>
    </source>
</reference>
<accession>A0A7W8E685</accession>
<gene>
    <name evidence="2" type="ORF">HDF16_004800</name>
</gene>
<protein>
    <submittedName>
        <fullName evidence="2">Uncharacterized protein</fullName>
    </submittedName>
</protein>
<evidence type="ECO:0000256" key="1">
    <source>
        <dbReference type="SAM" id="Phobius"/>
    </source>
</evidence>
<keyword evidence="1" id="KW-0472">Membrane</keyword>
<dbReference type="EMBL" id="JACHIP010000009">
    <property type="protein sequence ID" value="MBB5060064.1"/>
    <property type="molecule type" value="Genomic_DNA"/>
</dbReference>
<keyword evidence="3" id="KW-1185">Reference proteome</keyword>
<evidence type="ECO:0000313" key="2">
    <source>
        <dbReference type="EMBL" id="MBB5060064.1"/>
    </source>
</evidence>
<dbReference type="AlphaFoldDB" id="A0A7W8E685"/>
<name>A0A7W8E685_9BACT</name>
<proteinExistence type="predicted"/>
<keyword evidence="1" id="KW-0812">Transmembrane</keyword>
<evidence type="ECO:0000313" key="3">
    <source>
        <dbReference type="Proteomes" id="UP000540989"/>
    </source>
</evidence>
<keyword evidence="1" id="KW-1133">Transmembrane helix</keyword>